<name>A0A1V9Y3C6_9ACAR</name>
<proteinExistence type="predicted"/>
<evidence type="ECO:0000313" key="2">
    <source>
        <dbReference type="Proteomes" id="UP000192247"/>
    </source>
</evidence>
<keyword evidence="2" id="KW-1185">Reference proteome</keyword>
<gene>
    <name evidence="1" type="ORF">BIW11_02428</name>
</gene>
<reference evidence="1 2" key="1">
    <citation type="journal article" date="2017" name="Gigascience">
        <title>Draft genome of the honey bee ectoparasitic mite, Tropilaelaps mercedesae, is shaped by the parasitic life history.</title>
        <authorList>
            <person name="Dong X."/>
            <person name="Armstrong S.D."/>
            <person name="Xia D."/>
            <person name="Makepeace B.L."/>
            <person name="Darby A.C."/>
            <person name="Kadowaki T."/>
        </authorList>
    </citation>
    <scope>NUCLEOTIDE SEQUENCE [LARGE SCALE GENOMIC DNA]</scope>
    <source>
        <strain evidence="1">Wuxi-XJTLU</strain>
    </source>
</reference>
<dbReference type="InParanoid" id="A0A1V9Y3C6"/>
<evidence type="ECO:0000313" key="1">
    <source>
        <dbReference type="EMBL" id="OQR80220.1"/>
    </source>
</evidence>
<organism evidence="1 2">
    <name type="scientific">Tropilaelaps mercedesae</name>
    <dbReference type="NCBI Taxonomy" id="418985"/>
    <lineage>
        <taxon>Eukaryota</taxon>
        <taxon>Metazoa</taxon>
        <taxon>Ecdysozoa</taxon>
        <taxon>Arthropoda</taxon>
        <taxon>Chelicerata</taxon>
        <taxon>Arachnida</taxon>
        <taxon>Acari</taxon>
        <taxon>Parasitiformes</taxon>
        <taxon>Mesostigmata</taxon>
        <taxon>Gamasina</taxon>
        <taxon>Dermanyssoidea</taxon>
        <taxon>Laelapidae</taxon>
        <taxon>Tropilaelaps</taxon>
    </lineage>
</organism>
<dbReference type="OrthoDB" id="10549671at2759"/>
<protein>
    <submittedName>
        <fullName evidence="1">Uncharacterized protein</fullName>
    </submittedName>
</protein>
<comment type="caution">
    <text evidence="1">The sequence shown here is derived from an EMBL/GenBank/DDBJ whole genome shotgun (WGS) entry which is preliminary data.</text>
</comment>
<dbReference type="AlphaFoldDB" id="A0A1V9Y3C6"/>
<sequence length="117" mass="13347">MTRRIDICQTAAAVLAKRILPNGDVEIDVPYEETFMLKGERVAYVNAYQCVRTSYSGGRAKQRHYNNKRAIHYNHYDHPFFTLALSMAIPLSCTANGNHNYHSTLYTISLSFPVFLS</sequence>
<dbReference type="Proteomes" id="UP000192247">
    <property type="component" value="Unassembled WGS sequence"/>
</dbReference>
<dbReference type="EMBL" id="MNPL01000217">
    <property type="protein sequence ID" value="OQR80220.1"/>
    <property type="molecule type" value="Genomic_DNA"/>
</dbReference>
<accession>A0A1V9Y3C6</accession>